<dbReference type="PANTHER" id="PTHR43333:SF1">
    <property type="entry name" value="D-ISOMER SPECIFIC 2-HYDROXYACID DEHYDROGENASE NAD-BINDING DOMAIN-CONTAINING PROTEIN"/>
    <property type="match status" value="1"/>
</dbReference>
<name>A0AA39XVP8_9PEZI</name>
<evidence type="ECO:0000256" key="1">
    <source>
        <dbReference type="ARBA" id="ARBA00023002"/>
    </source>
</evidence>
<sequence length="352" mass="39824">MTSQDLLLILMPFTPDPNWVESLRKTSPGLRVKSYKVDMYANKIPADIPAETWQEVTILFTWKSFPTRELAPNIKYVQLLSAGCNQILDLPLFRDTDISFCTSNGLHPPQIAEWVFATFLAFQHHIPEYLENQRMAKWVDPVSDDDTEDAVGLRVGILGYGCVGRQCARVAKAFGMDVYAYTLHERPTPESRKDDSFIEPGLGDPNGEFPSKWFFGPDQLNDFLASDLDLLVIILPGTEKTRRMIAREQFKLLSKKRTYVSNVGRGSIVDTDDLVDALDEGLIRGAAIDVTEPEPLPADHKLWKCKNLILTPHCSGNSNHYYERICKILAYNLARRSKGEPLINEVDRSLGY</sequence>
<dbReference type="Pfam" id="PF02826">
    <property type="entry name" value="2-Hacid_dh_C"/>
    <property type="match status" value="2"/>
</dbReference>
<dbReference type="GO" id="GO:0051287">
    <property type="term" value="F:NAD binding"/>
    <property type="evidence" value="ECO:0007669"/>
    <property type="project" value="InterPro"/>
</dbReference>
<evidence type="ECO:0000313" key="7">
    <source>
        <dbReference type="Proteomes" id="UP001175001"/>
    </source>
</evidence>
<evidence type="ECO:0000259" key="4">
    <source>
        <dbReference type="Pfam" id="PF00389"/>
    </source>
</evidence>
<accession>A0AA39XVP8</accession>
<dbReference type="PROSITE" id="PS00065">
    <property type="entry name" value="D_2_HYDROXYACID_DH_1"/>
    <property type="match status" value="1"/>
</dbReference>
<feature type="domain" description="D-isomer specific 2-hydroxyacid dehydrogenase NAD-binding" evidence="5">
    <location>
        <begin position="117"/>
        <end position="189"/>
    </location>
</feature>
<dbReference type="Pfam" id="PF00389">
    <property type="entry name" value="2-Hacid_dh"/>
    <property type="match status" value="1"/>
</dbReference>
<gene>
    <name evidence="6" type="ORF">DIS24_g9328</name>
</gene>
<comment type="similarity">
    <text evidence="3">Belongs to the D-isomer specific 2-hydroxyacid dehydrogenase family.</text>
</comment>
<dbReference type="Gene3D" id="3.40.50.720">
    <property type="entry name" value="NAD(P)-binding Rossmann-like Domain"/>
    <property type="match status" value="2"/>
</dbReference>
<feature type="domain" description="D-isomer specific 2-hydroxyacid dehydrogenase NAD-binding" evidence="5">
    <location>
        <begin position="224"/>
        <end position="315"/>
    </location>
</feature>
<protein>
    <recommendedName>
        <fullName evidence="8">D-2-hydroxyacid dehydrogenase</fullName>
    </recommendedName>
</protein>
<keyword evidence="1 3" id="KW-0560">Oxidoreductase</keyword>
<proteinExistence type="inferred from homology"/>
<keyword evidence="2" id="KW-0520">NAD</keyword>
<dbReference type="AlphaFoldDB" id="A0AA39XVP8"/>
<dbReference type="EMBL" id="JAUJDW010000081">
    <property type="protein sequence ID" value="KAK0640466.1"/>
    <property type="molecule type" value="Genomic_DNA"/>
</dbReference>
<evidence type="ECO:0000256" key="2">
    <source>
        <dbReference type="ARBA" id="ARBA00023027"/>
    </source>
</evidence>
<evidence type="ECO:0000256" key="3">
    <source>
        <dbReference type="RuleBase" id="RU003719"/>
    </source>
</evidence>
<dbReference type="InterPro" id="IPR029752">
    <property type="entry name" value="D-isomer_DH_CS1"/>
</dbReference>
<dbReference type="GO" id="GO:0016616">
    <property type="term" value="F:oxidoreductase activity, acting on the CH-OH group of donors, NAD or NADP as acceptor"/>
    <property type="evidence" value="ECO:0007669"/>
    <property type="project" value="InterPro"/>
</dbReference>
<dbReference type="Proteomes" id="UP001175001">
    <property type="component" value="Unassembled WGS sequence"/>
</dbReference>
<dbReference type="InterPro" id="IPR006140">
    <property type="entry name" value="D-isomer_DH_NAD-bd"/>
</dbReference>
<evidence type="ECO:0000313" key="6">
    <source>
        <dbReference type="EMBL" id="KAK0640466.1"/>
    </source>
</evidence>
<organism evidence="6 7">
    <name type="scientific">Lasiodiplodia hormozganensis</name>
    <dbReference type="NCBI Taxonomy" id="869390"/>
    <lineage>
        <taxon>Eukaryota</taxon>
        <taxon>Fungi</taxon>
        <taxon>Dikarya</taxon>
        <taxon>Ascomycota</taxon>
        <taxon>Pezizomycotina</taxon>
        <taxon>Dothideomycetes</taxon>
        <taxon>Dothideomycetes incertae sedis</taxon>
        <taxon>Botryosphaeriales</taxon>
        <taxon>Botryosphaeriaceae</taxon>
        <taxon>Lasiodiplodia</taxon>
    </lineage>
</organism>
<comment type="caution">
    <text evidence="6">The sequence shown here is derived from an EMBL/GenBank/DDBJ whole genome shotgun (WGS) entry which is preliminary data.</text>
</comment>
<evidence type="ECO:0000259" key="5">
    <source>
        <dbReference type="Pfam" id="PF02826"/>
    </source>
</evidence>
<dbReference type="CDD" id="cd12163">
    <property type="entry name" value="2-Hacid_dh_5"/>
    <property type="match status" value="1"/>
</dbReference>
<reference evidence="6" key="1">
    <citation type="submission" date="2023-06" db="EMBL/GenBank/DDBJ databases">
        <title>Multi-omics analyses reveal the molecular pathogenesis toolkit of Lasiodiplodia hormozganensis, a cross-kingdom pathogen.</title>
        <authorList>
            <person name="Felix C."/>
            <person name="Meneses R."/>
            <person name="Goncalves M.F.M."/>
            <person name="Tilleman L."/>
            <person name="Duarte A.S."/>
            <person name="Jorrin-Novo J.V."/>
            <person name="Van De Peer Y."/>
            <person name="Deforce D."/>
            <person name="Van Nieuwerburgh F."/>
            <person name="Esteves A.C."/>
            <person name="Alves A."/>
        </authorList>
    </citation>
    <scope>NUCLEOTIDE SEQUENCE</scope>
    <source>
        <strain evidence="6">CBS 339.90</strain>
    </source>
</reference>
<dbReference type="InterPro" id="IPR006139">
    <property type="entry name" value="D-isomer_2_OHA_DH_cat_dom"/>
</dbReference>
<evidence type="ECO:0008006" key="8">
    <source>
        <dbReference type="Google" id="ProtNLM"/>
    </source>
</evidence>
<dbReference type="PANTHER" id="PTHR43333">
    <property type="entry name" value="2-HACID_DH_C DOMAIN-CONTAINING PROTEIN"/>
    <property type="match status" value="1"/>
</dbReference>
<dbReference type="SUPFAM" id="SSF52283">
    <property type="entry name" value="Formate/glycerate dehydrogenase catalytic domain-like"/>
    <property type="match status" value="1"/>
</dbReference>
<feature type="domain" description="D-isomer specific 2-hydroxyacid dehydrogenase catalytic" evidence="4">
    <location>
        <begin position="17"/>
        <end position="346"/>
    </location>
</feature>
<keyword evidence="7" id="KW-1185">Reference proteome</keyword>
<dbReference type="SUPFAM" id="SSF51735">
    <property type="entry name" value="NAD(P)-binding Rossmann-fold domains"/>
    <property type="match status" value="1"/>
</dbReference>
<dbReference type="InterPro" id="IPR036291">
    <property type="entry name" value="NAD(P)-bd_dom_sf"/>
</dbReference>